<dbReference type="EMBL" id="ACEC01000058">
    <property type="protein sequence ID" value="EEG30640.1"/>
    <property type="molecule type" value="Genomic_DNA"/>
</dbReference>
<keyword evidence="1" id="KW-1133">Transmembrane helix</keyword>
<dbReference type="HOGENOM" id="CLU_1861732_0_0_9"/>
<protein>
    <submittedName>
        <fullName evidence="2">Uncharacterized protein</fullName>
    </submittedName>
</protein>
<proteinExistence type="predicted"/>
<reference evidence="2 3" key="1">
    <citation type="submission" date="2009-01" db="EMBL/GenBank/DDBJ databases">
        <authorList>
            <person name="Fulton L."/>
            <person name="Clifton S."/>
            <person name="Fulton B."/>
            <person name="Xu J."/>
            <person name="Minx P."/>
            <person name="Pepin K.H."/>
            <person name="Johnson M."/>
            <person name="Bhonagiri V."/>
            <person name="Nash W.E."/>
            <person name="Mardis E.R."/>
            <person name="Wilson R.K."/>
        </authorList>
    </citation>
    <scope>NUCLEOTIDE SEQUENCE [LARGE SCALE GENOMIC DNA]</scope>
    <source>
        <strain evidence="2 3">DSM 5476</strain>
    </source>
</reference>
<evidence type="ECO:0000256" key="1">
    <source>
        <dbReference type="SAM" id="Phobius"/>
    </source>
</evidence>
<keyword evidence="3" id="KW-1185">Reference proteome</keyword>
<accession>C0ECY8</accession>
<name>C0ECY8_9FIRM</name>
<dbReference type="Proteomes" id="UP000003340">
    <property type="component" value="Unassembled WGS sequence"/>
</dbReference>
<dbReference type="STRING" id="537013.CLOSTMETH_01709"/>
<dbReference type="AlphaFoldDB" id="C0ECY8"/>
<keyword evidence="1" id="KW-0812">Transmembrane</keyword>
<organism evidence="2 3">
    <name type="scientific">[Clostridium] methylpentosum DSM 5476</name>
    <dbReference type="NCBI Taxonomy" id="537013"/>
    <lineage>
        <taxon>Bacteria</taxon>
        <taxon>Bacillati</taxon>
        <taxon>Bacillota</taxon>
        <taxon>Clostridia</taxon>
        <taxon>Eubacteriales</taxon>
        <taxon>Oscillospiraceae</taxon>
        <taxon>Oscillospiraceae incertae sedis</taxon>
    </lineage>
</organism>
<evidence type="ECO:0000313" key="2">
    <source>
        <dbReference type="EMBL" id="EEG30640.1"/>
    </source>
</evidence>
<keyword evidence="1" id="KW-0472">Membrane</keyword>
<evidence type="ECO:0000313" key="3">
    <source>
        <dbReference type="Proteomes" id="UP000003340"/>
    </source>
</evidence>
<comment type="caution">
    <text evidence="2">The sequence shown here is derived from an EMBL/GenBank/DDBJ whole genome shotgun (WGS) entry which is preliminary data.</text>
</comment>
<feature type="transmembrane region" description="Helical" evidence="1">
    <location>
        <begin position="42"/>
        <end position="60"/>
    </location>
</feature>
<sequence>MKKRIAAGLCLILELSFGAATGWMVSVWLLPYAREQRGYSAVGGEWILILAAGVLGVYLADQFIDQLKEMRLHGKRKVPQVQPAAERPGVHGGRLWADLLQQNIQPAVSFQGKDSIIPVNEQNTGQIEQFKRVSSKR</sequence>
<reference evidence="2 3" key="2">
    <citation type="submission" date="2009-02" db="EMBL/GenBank/DDBJ databases">
        <title>Draft genome sequence of Clostridium methylpentosum (DSM 5476).</title>
        <authorList>
            <person name="Sudarsanam P."/>
            <person name="Ley R."/>
            <person name="Guruge J."/>
            <person name="Turnbaugh P.J."/>
            <person name="Mahowald M."/>
            <person name="Liep D."/>
            <person name="Gordon J."/>
        </authorList>
    </citation>
    <scope>NUCLEOTIDE SEQUENCE [LARGE SCALE GENOMIC DNA]</scope>
    <source>
        <strain evidence="2 3">DSM 5476</strain>
    </source>
</reference>
<gene>
    <name evidence="2" type="ORF">CLOSTMETH_01709</name>
</gene>